<evidence type="ECO:0000313" key="12">
    <source>
        <dbReference type="Proteomes" id="UP000276437"/>
    </source>
</evidence>
<dbReference type="CDD" id="cd07941">
    <property type="entry name" value="DRE_TIM_LeuA3"/>
    <property type="match status" value="1"/>
</dbReference>
<dbReference type="PANTHER" id="PTHR43538:SF1">
    <property type="entry name" value="(R)-CITRAMALATE SYNTHASE"/>
    <property type="match status" value="1"/>
</dbReference>
<dbReference type="Pfam" id="PF22617">
    <property type="entry name" value="HCS_D2"/>
    <property type="match status" value="1"/>
</dbReference>
<name>A0A348AGV1_9FIRM</name>
<dbReference type="GO" id="GO:0003852">
    <property type="term" value="F:2-isopropylmalate synthase activity"/>
    <property type="evidence" value="ECO:0007669"/>
    <property type="project" value="InterPro"/>
</dbReference>
<evidence type="ECO:0000256" key="1">
    <source>
        <dbReference type="ARBA" id="ARBA00004743"/>
    </source>
</evidence>
<dbReference type="GO" id="GO:0009098">
    <property type="term" value="P:L-leucine biosynthetic process"/>
    <property type="evidence" value="ECO:0007669"/>
    <property type="project" value="InterPro"/>
</dbReference>
<dbReference type="SUPFAM" id="SSF110921">
    <property type="entry name" value="2-isopropylmalate synthase LeuA, allosteric (dimerisation) domain"/>
    <property type="match status" value="1"/>
</dbReference>
<dbReference type="GO" id="GO:0043714">
    <property type="term" value="F:(R)-citramalate synthase activity"/>
    <property type="evidence" value="ECO:0007669"/>
    <property type="project" value="UniProtKB-UniRule"/>
</dbReference>
<dbReference type="Pfam" id="PF00682">
    <property type="entry name" value="HMGL-like"/>
    <property type="match status" value="1"/>
</dbReference>
<dbReference type="PROSITE" id="PS00815">
    <property type="entry name" value="AIPM_HOMOCIT_SYNTH_1"/>
    <property type="match status" value="1"/>
</dbReference>
<dbReference type="RefSeq" id="WP_126306911.1">
    <property type="nucleotide sequence ID" value="NZ_AP018449.1"/>
</dbReference>
<comment type="similarity">
    <text evidence="2 9">Belongs to the alpha-IPM synthase/homocitrate synthase family.</text>
</comment>
<keyword evidence="3" id="KW-0028">Amino-acid biosynthesis</keyword>
<protein>
    <recommendedName>
        <fullName evidence="8">Citramalate synthase</fullName>
        <ecNumber evidence="8">2.3.3.21</ecNumber>
    </recommendedName>
</protein>
<dbReference type="AlphaFoldDB" id="A0A348AGV1"/>
<gene>
    <name evidence="11" type="primary">leuA_3</name>
    <name evidence="11" type="ORF">MAMMFC1_00947</name>
</gene>
<evidence type="ECO:0000259" key="10">
    <source>
        <dbReference type="PROSITE" id="PS50991"/>
    </source>
</evidence>
<dbReference type="Gene3D" id="3.20.20.70">
    <property type="entry name" value="Aldolase class I"/>
    <property type="match status" value="1"/>
</dbReference>
<dbReference type="Gene3D" id="1.10.238.260">
    <property type="match status" value="1"/>
</dbReference>
<accession>A0A348AGV1</accession>
<dbReference type="InterPro" id="IPR013709">
    <property type="entry name" value="2-isopropylmalate_synth_dimer"/>
</dbReference>
<feature type="domain" description="Pyruvate carboxyltransferase" evidence="10">
    <location>
        <begin position="7"/>
        <end position="274"/>
    </location>
</feature>
<keyword evidence="12" id="KW-1185">Reference proteome</keyword>
<keyword evidence="6" id="KW-0100">Branched-chain amino acid biosynthesis</keyword>
<dbReference type="PROSITE" id="PS50991">
    <property type="entry name" value="PYR_CT"/>
    <property type="match status" value="1"/>
</dbReference>
<evidence type="ECO:0000256" key="7">
    <source>
        <dbReference type="ARBA" id="ARBA00048263"/>
    </source>
</evidence>
<evidence type="ECO:0000256" key="9">
    <source>
        <dbReference type="RuleBase" id="RU003523"/>
    </source>
</evidence>
<organism evidence="11 12">
    <name type="scientific">Methylomusa anaerophila</name>
    <dbReference type="NCBI Taxonomy" id="1930071"/>
    <lineage>
        <taxon>Bacteria</taxon>
        <taxon>Bacillati</taxon>
        <taxon>Bacillota</taxon>
        <taxon>Negativicutes</taxon>
        <taxon>Selenomonadales</taxon>
        <taxon>Sporomusaceae</taxon>
        <taxon>Methylomusa</taxon>
    </lineage>
</organism>
<dbReference type="GO" id="GO:0009097">
    <property type="term" value="P:isoleucine biosynthetic process"/>
    <property type="evidence" value="ECO:0007669"/>
    <property type="project" value="UniProtKB-UniRule"/>
</dbReference>
<dbReference type="EC" id="2.3.3.21" evidence="8"/>
<dbReference type="Pfam" id="PF08502">
    <property type="entry name" value="LeuA_dimer"/>
    <property type="match status" value="1"/>
</dbReference>
<keyword evidence="5 9" id="KW-0808">Transferase</keyword>
<dbReference type="EMBL" id="AP018449">
    <property type="protein sequence ID" value="BBB90299.1"/>
    <property type="molecule type" value="Genomic_DNA"/>
</dbReference>
<comment type="catalytic activity">
    <reaction evidence="7">
        <text>pyruvate + acetyl-CoA + H2O = (3R)-citramalate + CoA + H(+)</text>
        <dbReference type="Rhea" id="RHEA:19045"/>
        <dbReference type="ChEBI" id="CHEBI:15361"/>
        <dbReference type="ChEBI" id="CHEBI:15377"/>
        <dbReference type="ChEBI" id="CHEBI:15378"/>
        <dbReference type="ChEBI" id="CHEBI:30934"/>
        <dbReference type="ChEBI" id="CHEBI:57287"/>
        <dbReference type="ChEBI" id="CHEBI:57288"/>
        <dbReference type="EC" id="2.3.3.21"/>
    </reaction>
</comment>
<dbReference type="SMART" id="SM00917">
    <property type="entry name" value="LeuA_dimer"/>
    <property type="match status" value="1"/>
</dbReference>
<reference evidence="11 12" key="1">
    <citation type="journal article" date="2018" name="Int. J. Syst. Evol. Microbiol.">
        <title>Methylomusa anaerophila gen. nov., sp. nov., an anaerobic methanol-utilizing bacterium isolated from a microbial fuel cell.</title>
        <authorList>
            <person name="Amano N."/>
            <person name="Yamamuro A."/>
            <person name="Miyahara M."/>
            <person name="Kouzuma A."/>
            <person name="Abe T."/>
            <person name="Watanabe K."/>
        </authorList>
    </citation>
    <scope>NUCLEOTIDE SEQUENCE [LARGE SCALE GENOMIC DNA]</scope>
    <source>
        <strain evidence="11 12">MMFC1</strain>
    </source>
</reference>
<dbReference type="PROSITE" id="PS00816">
    <property type="entry name" value="AIPM_HOMOCIT_SYNTH_2"/>
    <property type="match status" value="1"/>
</dbReference>
<dbReference type="Gene3D" id="3.30.160.270">
    <property type="match status" value="1"/>
</dbReference>
<comment type="pathway">
    <text evidence="1">Amino-acid biosynthesis; L-isoleucine biosynthesis; 2-oxobutanoate from pyruvate: step 1/3.</text>
</comment>
<keyword evidence="11" id="KW-0012">Acyltransferase</keyword>
<dbReference type="PANTHER" id="PTHR43538">
    <property type="entry name" value="ALPHA-IPM SYNTHASE/HOMOCITRATE SYNTHASE"/>
    <property type="match status" value="1"/>
</dbReference>
<evidence type="ECO:0000256" key="8">
    <source>
        <dbReference type="NCBIfam" id="TIGR00977"/>
    </source>
</evidence>
<evidence type="ECO:0000256" key="5">
    <source>
        <dbReference type="ARBA" id="ARBA00022679"/>
    </source>
</evidence>
<dbReference type="InterPro" id="IPR013785">
    <property type="entry name" value="Aldolase_TIM"/>
</dbReference>
<dbReference type="Proteomes" id="UP000276437">
    <property type="component" value="Chromosome"/>
</dbReference>
<dbReference type="OrthoDB" id="9804858at2"/>
<sequence length="542" mass="59384">MDKDKKIFIFDSTLRDGAQAQGISFSVTDKLKIAAKLDELGVSYIEAGNPGSNPKDLQFFARAKDELKFSTAKLCAFGSTRRPGIRAQDDDNLKALIAAGVDALTIFGKAWPFHVREIIKTTLNENLLMIKDSITYLKSLGKEVIFDAEHFFDGYKADPDYAVAVLRTARDAGADWLVLCDTNGGMLPLETHQIVAGLVREEGLKNLGIHCHNDAGTAVANSLVAVQAGVRQVQGTFTGFGERCGNANLSTIIADLGLKLGCHSIPGDKMDNLCAAYRYICEISNIFPNEREPYVGNCAFAHKGGMHIDGVRKNAASFEHVSPAAIGNERRILASEVSGRSTIQMIINKIDPSVSRDAPETQRILNHIKEKEFYGYQYEGAEHSLELLVRKELGRFKHSFEIVDYKVISERQSVAVPGSLPKSRIMAFVRIAVDGVVEEVGVSDEIGPVNALDKALRKALHQFYKPISQMHLADYKVRVINGENATEAKVRVLIESTDGVTTWTTIGLSDNIIEASLQALVDSYEYCLLSNNGAIRNAACQN</sequence>
<dbReference type="InterPro" id="IPR000891">
    <property type="entry name" value="PYR_CT"/>
</dbReference>
<dbReference type="InterPro" id="IPR054691">
    <property type="entry name" value="LeuA/HCS_post-cat"/>
</dbReference>
<dbReference type="InterPro" id="IPR005675">
    <property type="entry name" value="Citramal_synthase"/>
</dbReference>
<keyword evidence="4" id="KW-0412">Isoleucine biosynthesis</keyword>
<dbReference type="InterPro" id="IPR036230">
    <property type="entry name" value="LeuA_allosteric_dom_sf"/>
</dbReference>
<evidence type="ECO:0000256" key="6">
    <source>
        <dbReference type="ARBA" id="ARBA00023304"/>
    </source>
</evidence>
<evidence type="ECO:0000313" key="11">
    <source>
        <dbReference type="EMBL" id="BBB90299.1"/>
    </source>
</evidence>
<dbReference type="UniPathway" id="UPA00047">
    <property type="reaction ID" value="UER00066"/>
</dbReference>
<dbReference type="KEGG" id="mana:MAMMFC1_00947"/>
<dbReference type="InterPro" id="IPR002034">
    <property type="entry name" value="AIPM/Hcit_synth_CS"/>
</dbReference>
<dbReference type="SUPFAM" id="SSF51569">
    <property type="entry name" value="Aldolase"/>
    <property type="match status" value="1"/>
</dbReference>
<evidence type="ECO:0000256" key="4">
    <source>
        <dbReference type="ARBA" id="ARBA00022624"/>
    </source>
</evidence>
<dbReference type="NCBIfam" id="TIGR00977">
    <property type="entry name" value="citramal_synth"/>
    <property type="match status" value="1"/>
</dbReference>
<evidence type="ECO:0000256" key="3">
    <source>
        <dbReference type="ARBA" id="ARBA00022605"/>
    </source>
</evidence>
<evidence type="ECO:0000256" key="2">
    <source>
        <dbReference type="ARBA" id="ARBA00006154"/>
    </source>
</evidence>
<proteinExistence type="inferred from homology"/>